<dbReference type="VEuPathDB" id="VectorBase:BGLB032898"/>
<dbReference type="VEuPathDB" id="VectorBase:BGLAX_036974"/>
<name>A0A2C9LML6_BIOGL</name>
<dbReference type="Gene3D" id="3.60.10.10">
    <property type="entry name" value="Endonuclease/exonuclease/phosphatase"/>
    <property type="match status" value="1"/>
</dbReference>
<reference evidence="1" key="1">
    <citation type="submission" date="2020-05" db="UniProtKB">
        <authorList>
            <consortium name="EnsemblMetazoa"/>
        </authorList>
    </citation>
    <scope>IDENTIFICATION</scope>
    <source>
        <strain evidence="1">BB02</strain>
    </source>
</reference>
<dbReference type="PANTHER" id="PTHR23227:SF84">
    <property type="entry name" value="ENDONUCLEASE_EXONUCLEASE_PHOSPHATASE DOMAIN-CONTAINING PROTEIN"/>
    <property type="match status" value="1"/>
</dbReference>
<dbReference type="KEGG" id="bgt:106073452"/>
<dbReference type="PANTHER" id="PTHR23227">
    <property type="entry name" value="BUCENTAUR RELATED"/>
    <property type="match status" value="1"/>
</dbReference>
<evidence type="ECO:0000313" key="2">
    <source>
        <dbReference type="Proteomes" id="UP000076420"/>
    </source>
</evidence>
<evidence type="ECO:0000313" key="1">
    <source>
        <dbReference type="EnsemblMetazoa" id="BGLB032898-PA"/>
    </source>
</evidence>
<dbReference type="InterPro" id="IPR036691">
    <property type="entry name" value="Endo/exonu/phosph_ase_sf"/>
</dbReference>
<proteinExistence type="predicted"/>
<evidence type="ECO:0008006" key="3">
    <source>
        <dbReference type="Google" id="ProtNLM"/>
    </source>
</evidence>
<dbReference type="EnsemblMetazoa" id="BGLB032898-RA">
    <property type="protein sequence ID" value="BGLB032898-PA"/>
    <property type="gene ID" value="BGLB032898"/>
</dbReference>
<accession>A0A2C9LML6</accession>
<dbReference type="SUPFAM" id="SSF56219">
    <property type="entry name" value="DNase I-like"/>
    <property type="match status" value="1"/>
</dbReference>
<dbReference type="Proteomes" id="UP000076420">
    <property type="component" value="Unassembled WGS sequence"/>
</dbReference>
<dbReference type="STRING" id="6526.A0A2C9LML6"/>
<organism evidence="1 2">
    <name type="scientific">Biomphalaria glabrata</name>
    <name type="common">Bloodfluke planorb</name>
    <name type="synonym">Freshwater snail</name>
    <dbReference type="NCBI Taxonomy" id="6526"/>
    <lineage>
        <taxon>Eukaryota</taxon>
        <taxon>Metazoa</taxon>
        <taxon>Spiralia</taxon>
        <taxon>Lophotrochozoa</taxon>
        <taxon>Mollusca</taxon>
        <taxon>Gastropoda</taxon>
        <taxon>Heterobranchia</taxon>
        <taxon>Euthyneura</taxon>
        <taxon>Panpulmonata</taxon>
        <taxon>Hygrophila</taxon>
        <taxon>Lymnaeoidea</taxon>
        <taxon>Planorbidae</taxon>
        <taxon>Biomphalaria</taxon>
    </lineage>
</organism>
<dbReference type="InterPro" id="IPR027124">
    <property type="entry name" value="Swc5/CFDP1/2"/>
</dbReference>
<protein>
    <recommendedName>
        <fullName evidence="3">Endonuclease/exonuclease/phosphatase domain-containing protein</fullName>
    </recommendedName>
</protein>
<sequence>MSYQDNIRESFYSGLNSAINKTPKTDKLIILGDFNARVGSDWKTWSNVLGRHRIGHCNSYGALLLEMCTAHKLTVTNALFQLPHRKKSIMDVSQIQALASNRLHHS</sequence>
<dbReference type="AlphaFoldDB" id="A0A2C9LML6"/>
<gene>
    <name evidence="1" type="primary">106073452</name>
</gene>